<accession>A0AAW7XQY6</accession>
<dbReference type="AlphaFoldDB" id="A0AAW7XQY6"/>
<gene>
    <name evidence="1" type="ORF">Q4494_06645</name>
</gene>
<dbReference type="InterPro" id="IPR019734">
    <property type="entry name" value="TPR_rpt"/>
</dbReference>
<proteinExistence type="predicted"/>
<sequence>MGISPVGLAQSVWPLFCDYEHVHQKATIQIVMKALRQFLKCAVAFWLVFAGSAAFAVDQARLDALFSDLAVADAYDAGQIEQEIAMELSRSGSDAMDLLLERGRAAMEAGDVQGAIGHLTALVDHAPEFTEGYNARATAYYMAGLYGPAIADIGVVLSREPRHFGALSGLALVLEEIGDLPRALEVLLKIQEIHPQMEGLSARIARLELALEGTAL</sequence>
<dbReference type="EMBL" id="JAUOPJ010000004">
    <property type="protein sequence ID" value="MDO6456752.1"/>
    <property type="molecule type" value="Genomic_DNA"/>
</dbReference>
<dbReference type="Proteomes" id="UP001169823">
    <property type="component" value="Unassembled WGS sequence"/>
</dbReference>
<evidence type="ECO:0000313" key="1">
    <source>
        <dbReference type="EMBL" id="MDO6456752.1"/>
    </source>
</evidence>
<reference evidence="1" key="1">
    <citation type="submission" date="2023-07" db="EMBL/GenBank/DDBJ databases">
        <title>Genome content predicts the carbon catabolic preferences of heterotrophic bacteria.</title>
        <authorList>
            <person name="Gralka M."/>
        </authorList>
    </citation>
    <scope>NUCLEOTIDE SEQUENCE</scope>
    <source>
        <strain evidence="1">I2M02</strain>
    </source>
</reference>
<dbReference type="RefSeq" id="WP_303481740.1">
    <property type="nucleotide sequence ID" value="NZ_JAUOPJ010000004.1"/>
</dbReference>
<dbReference type="SUPFAM" id="SSF48452">
    <property type="entry name" value="TPR-like"/>
    <property type="match status" value="1"/>
</dbReference>
<dbReference type="Pfam" id="PF13432">
    <property type="entry name" value="TPR_16"/>
    <property type="match status" value="1"/>
</dbReference>
<dbReference type="SMART" id="SM00028">
    <property type="entry name" value="TPR"/>
    <property type="match status" value="3"/>
</dbReference>
<organism evidence="1 2">
    <name type="scientific">Celeribacter halophilus</name>
    <dbReference type="NCBI Taxonomy" id="576117"/>
    <lineage>
        <taxon>Bacteria</taxon>
        <taxon>Pseudomonadati</taxon>
        <taxon>Pseudomonadota</taxon>
        <taxon>Alphaproteobacteria</taxon>
        <taxon>Rhodobacterales</taxon>
        <taxon>Roseobacteraceae</taxon>
        <taxon>Celeribacter</taxon>
    </lineage>
</organism>
<dbReference type="InterPro" id="IPR011990">
    <property type="entry name" value="TPR-like_helical_dom_sf"/>
</dbReference>
<name>A0AAW7XQY6_9RHOB</name>
<comment type="caution">
    <text evidence="1">The sequence shown here is derived from an EMBL/GenBank/DDBJ whole genome shotgun (WGS) entry which is preliminary data.</text>
</comment>
<protein>
    <submittedName>
        <fullName evidence="1">Tetratricopeptide repeat protein</fullName>
    </submittedName>
</protein>
<dbReference type="Gene3D" id="1.25.40.10">
    <property type="entry name" value="Tetratricopeptide repeat domain"/>
    <property type="match status" value="1"/>
</dbReference>
<evidence type="ECO:0000313" key="2">
    <source>
        <dbReference type="Proteomes" id="UP001169823"/>
    </source>
</evidence>